<comment type="caution">
    <text evidence="1">The sequence shown here is derived from an EMBL/GenBank/DDBJ whole genome shotgun (WGS) entry which is preliminary data.</text>
</comment>
<dbReference type="EMBL" id="JARVKF010000124">
    <property type="protein sequence ID" value="KAK9422310.1"/>
    <property type="molecule type" value="Genomic_DNA"/>
</dbReference>
<keyword evidence="2" id="KW-1185">Reference proteome</keyword>
<dbReference type="Pfam" id="PF14441">
    <property type="entry name" value="OTT_1508_deam"/>
    <property type="match status" value="1"/>
</dbReference>
<reference evidence="1 2" key="1">
    <citation type="journal article" date="2024" name="J. Plant Pathol.">
        <title>Sequence and assembly of the genome of Seiridium unicorne, isolate CBS 538.82, causal agent of cypress canker disease.</title>
        <authorList>
            <person name="Scali E."/>
            <person name="Rocca G.D."/>
            <person name="Danti R."/>
            <person name="Garbelotto M."/>
            <person name="Barberini S."/>
            <person name="Baroncelli R."/>
            <person name="Emiliani G."/>
        </authorList>
    </citation>
    <scope>NUCLEOTIDE SEQUENCE [LARGE SCALE GENOMIC DNA]</scope>
    <source>
        <strain evidence="1 2">BM-138-508</strain>
    </source>
</reference>
<gene>
    <name evidence="1" type="ORF">SUNI508_04989</name>
</gene>
<dbReference type="PANTHER" id="PTHR42037">
    <property type="match status" value="1"/>
</dbReference>
<dbReference type="Proteomes" id="UP001408356">
    <property type="component" value="Unassembled WGS sequence"/>
</dbReference>
<evidence type="ECO:0000313" key="1">
    <source>
        <dbReference type="EMBL" id="KAK9422310.1"/>
    </source>
</evidence>
<name>A0ABR2V746_9PEZI</name>
<organism evidence="1 2">
    <name type="scientific">Seiridium unicorne</name>
    <dbReference type="NCBI Taxonomy" id="138068"/>
    <lineage>
        <taxon>Eukaryota</taxon>
        <taxon>Fungi</taxon>
        <taxon>Dikarya</taxon>
        <taxon>Ascomycota</taxon>
        <taxon>Pezizomycotina</taxon>
        <taxon>Sordariomycetes</taxon>
        <taxon>Xylariomycetidae</taxon>
        <taxon>Amphisphaeriales</taxon>
        <taxon>Sporocadaceae</taxon>
        <taxon>Seiridium</taxon>
    </lineage>
</organism>
<protein>
    <recommendedName>
        <fullName evidence="3">C2H2-type domain-containing protein</fullName>
    </recommendedName>
</protein>
<sequence>MYAVIDSSDIVPLTSRALHKFYEPLVLLEALNLAAKEAAGCVTAAESPAPLDAEELYHTFVYKLAHVCDNLKGGHGASITSFMILRNSSGTVQYYFASNNRTKEQLKTTSSFVGNLLQQFNGLPRRSSDQGLIIDQILQSVLLFNQPRITVYLRRLDFQARVCIKNSSSLEVDGSRLVAHAINDFLDSANPETPIPVGGPEFVARCKVLIDHLTTLNQSRAGALIQARAREGRMPGYKSQACWSEFQHTVSRILAYPQSVQSLRKARRNWPELFEGYEIHAIPSSSPIPRPCRNKSQTAHGIVGRMARQQKEIETFRNFVATLQSFDLDARIQNQWRNESFRPIVHSEVILLNWLENNGGIEPHKFFNDWMYIGSSKPTCRLCHYYFEAHGSGVEHRPSHMNLYISWRFPDIFESQGTQARDTRQVVMDRILVKIRQDAFQLVRQKVPPSYKEHDSNTFSAMITFRDSYMIDERSVVEVDDVTSLMGGVSLDEE</sequence>
<dbReference type="InterPro" id="IPR027796">
    <property type="entry name" value="OTT_1508_deam-like"/>
</dbReference>
<dbReference type="PANTHER" id="PTHR42037:SF1">
    <property type="match status" value="1"/>
</dbReference>
<proteinExistence type="predicted"/>
<accession>A0ABR2V746</accession>
<evidence type="ECO:0008006" key="3">
    <source>
        <dbReference type="Google" id="ProtNLM"/>
    </source>
</evidence>
<evidence type="ECO:0000313" key="2">
    <source>
        <dbReference type="Proteomes" id="UP001408356"/>
    </source>
</evidence>